<name>A0A2Z7C3N2_9LAMI</name>
<dbReference type="EMBL" id="KQ999428">
    <property type="protein sequence ID" value="KZV41534.1"/>
    <property type="molecule type" value="Genomic_DNA"/>
</dbReference>
<organism evidence="1 2">
    <name type="scientific">Dorcoceras hygrometricum</name>
    <dbReference type="NCBI Taxonomy" id="472368"/>
    <lineage>
        <taxon>Eukaryota</taxon>
        <taxon>Viridiplantae</taxon>
        <taxon>Streptophyta</taxon>
        <taxon>Embryophyta</taxon>
        <taxon>Tracheophyta</taxon>
        <taxon>Spermatophyta</taxon>
        <taxon>Magnoliopsida</taxon>
        <taxon>eudicotyledons</taxon>
        <taxon>Gunneridae</taxon>
        <taxon>Pentapetalae</taxon>
        <taxon>asterids</taxon>
        <taxon>lamiids</taxon>
        <taxon>Lamiales</taxon>
        <taxon>Gesneriaceae</taxon>
        <taxon>Didymocarpoideae</taxon>
        <taxon>Trichosporeae</taxon>
        <taxon>Loxocarpinae</taxon>
        <taxon>Dorcoceras</taxon>
    </lineage>
</organism>
<accession>A0A2Z7C3N2</accession>
<keyword evidence="2" id="KW-1185">Reference proteome</keyword>
<evidence type="ECO:0000313" key="2">
    <source>
        <dbReference type="Proteomes" id="UP000250235"/>
    </source>
</evidence>
<dbReference type="AlphaFoldDB" id="A0A2Z7C3N2"/>
<gene>
    <name evidence="1" type="ORF">F511_06572</name>
</gene>
<reference evidence="1 2" key="1">
    <citation type="journal article" date="2015" name="Proc. Natl. Acad. Sci. U.S.A.">
        <title>The resurrection genome of Boea hygrometrica: A blueprint for survival of dehydration.</title>
        <authorList>
            <person name="Xiao L."/>
            <person name="Yang G."/>
            <person name="Zhang L."/>
            <person name="Yang X."/>
            <person name="Zhao S."/>
            <person name="Ji Z."/>
            <person name="Zhou Q."/>
            <person name="Hu M."/>
            <person name="Wang Y."/>
            <person name="Chen M."/>
            <person name="Xu Y."/>
            <person name="Jin H."/>
            <person name="Xiao X."/>
            <person name="Hu G."/>
            <person name="Bao F."/>
            <person name="Hu Y."/>
            <person name="Wan P."/>
            <person name="Li L."/>
            <person name="Deng X."/>
            <person name="Kuang T."/>
            <person name="Xiang C."/>
            <person name="Zhu J.K."/>
            <person name="Oliver M.J."/>
            <person name="He Y."/>
        </authorList>
    </citation>
    <scope>NUCLEOTIDE SEQUENCE [LARGE SCALE GENOMIC DNA]</scope>
    <source>
        <strain evidence="2">cv. XS01</strain>
    </source>
</reference>
<sequence length="344" mass="38899">MGNTDPNNTKAGNKYKVKPQYEELSKQLNMQHAINQCYEYMRAIKDRIARPASQLEIISIEPLYHAQQVSRWNSSVRDLQDPSAHHSSMVFRHDKSVGHHSDDSVGLFRHNKSVGQSQRGSQSGHQSICQAQYLILPQQIRNREQQSPPLATELSGTQIQKSKLAEELSGSTGQRIRATSRSSPRLFYSLNWLVVRIAYPKRRRLSKLARRRFENHPLVCFAIVVALFEKPAVEHCSAVSFSGGFPSFPVVVLLVRGRFGLLSRSLIDYYHSWGLWLAIARSRSYCLRRAFTETQVLQMVVALTQLVVPQEVASVSQLHIAYLYISISQPGGCPALGRCTRRGV</sequence>
<dbReference type="Proteomes" id="UP000250235">
    <property type="component" value="Unassembled WGS sequence"/>
</dbReference>
<protein>
    <submittedName>
        <fullName evidence="1">Uncharacterized protein</fullName>
    </submittedName>
</protein>
<proteinExistence type="predicted"/>
<evidence type="ECO:0000313" key="1">
    <source>
        <dbReference type="EMBL" id="KZV41534.1"/>
    </source>
</evidence>